<feature type="compositionally biased region" description="Basic and acidic residues" evidence="2">
    <location>
        <begin position="279"/>
        <end position="300"/>
    </location>
</feature>
<evidence type="ECO:0000256" key="2">
    <source>
        <dbReference type="SAM" id="MobiDB-lite"/>
    </source>
</evidence>
<evidence type="ECO:0000256" key="1">
    <source>
        <dbReference type="SAM" id="Coils"/>
    </source>
</evidence>
<keyword evidence="4" id="KW-1185">Reference proteome</keyword>
<evidence type="ECO:0000313" key="4">
    <source>
        <dbReference type="Proteomes" id="UP000313359"/>
    </source>
</evidence>
<organism evidence="3 4">
    <name type="scientific">Lentinus tigrinus ALCF2SS1-6</name>
    <dbReference type="NCBI Taxonomy" id="1328759"/>
    <lineage>
        <taxon>Eukaryota</taxon>
        <taxon>Fungi</taxon>
        <taxon>Dikarya</taxon>
        <taxon>Basidiomycota</taxon>
        <taxon>Agaricomycotina</taxon>
        <taxon>Agaricomycetes</taxon>
        <taxon>Polyporales</taxon>
        <taxon>Polyporaceae</taxon>
        <taxon>Lentinus</taxon>
    </lineage>
</organism>
<reference evidence="3" key="1">
    <citation type="journal article" date="2018" name="Genome Biol. Evol.">
        <title>Genomics and development of Lentinus tigrinus, a white-rot wood-decaying mushroom with dimorphic fruiting bodies.</title>
        <authorList>
            <person name="Wu B."/>
            <person name="Xu Z."/>
            <person name="Knudson A."/>
            <person name="Carlson A."/>
            <person name="Chen N."/>
            <person name="Kovaka S."/>
            <person name="LaButti K."/>
            <person name="Lipzen A."/>
            <person name="Pennachio C."/>
            <person name="Riley R."/>
            <person name="Schakwitz W."/>
            <person name="Umezawa K."/>
            <person name="Ohm R.A."/>
            <person name="Grigoriev I.V."/>
            <person name="Nagy L.G."/>
            <person name="Gibbons J."/>
            <person name="Hibbett D."/>
        </authorList>
    </citation>
    <scope>NUCLEOTIDE SEQUENCE [LARGE SCALE GENOMIC DNA]</scope>
    <source>
        <strain evidence="3">ALCF2SS1-6</strain>
    </source>
</reference>
<dbReference type="AlphaFoldDB" id="A0A5C2STR9"/>
<dbReference type="OrthoDB" id="10493292at2759"/>
<feature type="region of interest" description="Disordered" evidence="2">
    <location>
        <begin position="270"/>
        <end position="312"/>
    </location>
</feature>
<dbReference type="Proteomes" id="UP000313359">
    <property type="component" value="Unassembled WGS sequence"/>
</dbReference>
<dbReference type="EMBL" id="ML122250">
    <property type="protein sequence ID" value="RPD66788.1"/>
    <property type="molecule type" value="Genomic_DNA"/>
</dbReference>
<accession>A0A5C2STR9</accession>
<protein>
    <submittedName>
        <fullName evidence="3">Uncharacterized protein</fullName>
    </submittedName>
</protein>
<feature type="coiled-coil region" evidence="1">
    <location>
        <begin position="1"/>
        <end position="63"/>
    </location>
</feature>
<feature type="compositionally biased region" description="Low complexity" evidence="2">
    <location>
        <begin position="241"/>
        <end position="252"/>
    </location>
</feature>
<feature type="region of interest" description="Disordered" evidence="2">
    <location>
        <begin position="120"/>
        <end position="252"/>
    </location>
</feature>
<feature type="compositionally biased region" description="Low complexity" evidence="2">
    <location>
        <begin position="186"/>
        <end position="212"/>
    </location>
</feature>
<feature type="compositionally biased region" description="Polar residues" evidence="2">
    <location>
        <begin position="221"/>
        <end position="234"/>
    </location>
</feature>
<evidence type="ECO:0000313" key="3">
    <source>
        <dbReference type="EMBL" id="RPD66788.1"/>
    </source>
</evidence>
<gene>
    <name evidence="3" type="ORF">L227DRAFT_4094</name>
</gene>
<sequence length="408" mass="44391">MVQLRTNLTVARAEVASLTTELSAQEAVVASITTQLAEQEAETAMANQEIDELREQADQGNQALHGIVDQANKKIHRRNAEVSRLWAFLQVRLAEVDGLRWELGLWHDEAAQLKKALEVFQPPTPPSDSASMEEVEPASDLPTIVVQSPSSEWVREEKQKINKSLLRAPKRNTRTKSKLPKKKGSKSVSAPSTSTSLSSPSPSTSPSSSSSSANLPAAQPELSSPLITSNNVTPSPCLEEATSPTTPPSLTTIALPVDETIPQCLVVDQITPTPSSTDDELRLTSSPRHEDSILPSRAHDQSMPSPQPVHDATFPISLSRIDNTIPPVSVKPMNSHISALKADSKAFWAPKRSLTISLRLRRNPLGSISGNAPRHSRFRNQNQDQNSLKLADITCEVDEGSWTMVSID</sequence>
<feature type="compositionally biased region" description="Basic residues" evidence="2">
    <location>
        <begin position="168"/>
        <end position="185"/>
    </location>
</feature>
<keyword evidence="1" id="KW-0175">Coiled coil</keyword>
<name>A0A5C2STR9_9APHY</name>
<proteinExistence type="predicted"/>